<evidence type="ECO:0000256" key="2">
    <source>
        <dbReference type="ARBA" id="ARBA00022679"/>
    </source>
</evidence>
<dbReference type="GO" id="GO:0008658">
    <property type="term" value="F:penicillin binding"/>
    <property type="evidence" value="ECO:0007669"/>
    <property type="project" value="InterPro"/>
</dbReference>
<comment type="caution">
    <text evidence="4">The sequence shown here is derived from an EMBL/GenBank/DDBJ whole genome shotgun (WGS) entry which is preliminary data.</text>
</comment>
<feature type="non-terminal residue" evidence="4">
    <location>
        <position position="1"/>
    </location>
</feature>
<dbReference type="InterPro" id="IPR012338">
    <property type="entry name" value="Beta-lactam/transpept-like"/>
</dbReference>
<dbReference type="PANTHER" id="PTHR32282:SF15">
    <property type="entry name" value="PENICILLIN-BINDING PROTEIN 1C"/>
    <property type="match status" value="1"/>
</dbReference>
<feature type="domain" description="Penicillin-binding protein transpeptidase" evidence="3">
    <location>
        <begin position="8"/>
        <end position="167"/>
    </location>
</feature>
<name>X1TSY3_9ZZZZ</name>
<dbReference type="GO" id="GO:0030288">
    <property type="term" value="C:outer membrane-bounded periplasmic space"/>
    <property type="evidence" value="ECO:0007669"/>
    <property type="project" value="TreeGrafter"/>
</dbReference>
<dbReference type="Gene3D" id="3.40.710.10">
    <property type="entry name" value="DD-peptidase/beta-lactamase superfamily"/>
    <property type="match status" value="1"/>
</dbReference>
<dbReference type="GO" id="GO:0009252">
    <property type="term" value="P:peptidoglycan biosynthetic process"/>
    <property type="evidence" value="ECO:0007669"/>
    <property type="project" value="TreeGrafter"/>
</dbReference>
<keyword evidence="2" id="KW-0808">Transferase</keyword>
<evidence type="ECO:0000313" key="4">
    <source>
        <dbReference type="EMBL" id="GAJ08374.1"/>
    </source>
</evidence>
<gene>
    <name evidence="4" type="ORF">S12H4_52486</name>
</gene>
<dbReference type="InterPro" id="IPR050396">
    <property type="entry name" value="Glycosyltr_51/Transpeptidase"/>
</dbReference>
<dbReference type="EMBL" id="BARW01033311">
    <property type="protein sequence ID" value="GAJ08374.1"/>
    <property type="molecule type" value="Genomic_DNA"/>
</dbReference>
<dbReference type="GO" id="GO:0008955">
    <property type="term" value="F:peptidoglycan glycosyltransferase activity"/>
    <property type="evidence" value="ECO:0007669"/>
    <property type="project" value="TreeGrafter"/>
</dbReference>
<reference evidence="4" key="1">
    <citation type="journal article" date="2014" name="Front. Microbiol.">
        <title>High frequency of phylogenetically diverse reductive dehalogenase-homologous genes in deep subseafloor sedimentary metagenomes.</title>
        <authorList>
            <person name="Kawai M."/>
            <person name="Futagami T."/>
            <person name="Toyoda A."/>
            <person name="Takaki Y."/>
            <person name="Nishi S."/>
            <person name="Hori S."/>
            <person name="Arai W."/>
            <person name="Tsubouchi T."/>
            <person name="Morono Y."/>
            <person name="Uchiyama I."/>
            <person name="Ito T."/>
            <person name="Fujiyama A."/>
            <person name="Inagaki F."/>
            <person name="Takami H."/>
        </authorList>
    </citation>
    <scope>NUCLEOTIDE SEQUENCE</scope>
    <source>
        <strain evidence="4">Expedition CK06-06</strain>
    </source>
</reference>
<proteinExistence type="predicted"/>
<accession>X1TSY3</accession>
<dbReference type="InterPro" id="IPR001460">
    <property type="entry name" value="PCN-bd_Tpept"/>
</dbReference>
<dbReference type="AlphaFoldDB" id="X1TSY3"/>
<organism evidence="4">
    <name type="scientific">marine sediment metagenome</name>
    <dbReference type="NCBI Taxonomy" id="412755"/>
    <lineage>
        <taxon>unclassified sequences</taxon>
        <taxon>metagenomes</taxon>
        <taxon>ecological metagenomes</taxon>
    </lineage>
</organism>
<sequence>DFTFHGLVSAREALIRSLNVTAVRVLHAYGLERFYRYLHSAGLEHLFRSPRDYGLPLVLGGAEATLYEMAALYRSLGREGRASPLTIFESGDAPVSGNTPSLISPGACYLTLDMLRGLRRPGAEYYWEIYQDSYPFAWKTGTSFGQKDGWAVGVSPEWTIAVWVGNFTGEGNSNLKSSRCAAPLLFDILNVLPRTGDDLWFTVPRQGLAPVRLCAKTGYRAGRDCPDIVYEMAPSSVR</sequence>
<feature type="non-terminal residue" evidence="4">
    <location>
        <position position="238"/>
    </location>
</feature>
<dbReference type="Pfam" id="PF00905">
    <property type="entry name" value="Transpeptidase"/>
    <property type="match status" value="1"/>
</dbReference>
<evidence type="ECO:0000259" key="3">
    <source>
        <dbReference type="Pfam" id="PF00905"/>
    </source>
</evidence>
<dbReference type="SUPFAM" id="SSF56601">
    <property type="entry name" value="beta-lactamase/transpeptidase-like"/>
    <property type="match status" value="1"/>
</dbReference>
<dbReference type="PANTHER" id="PTHR32282">
    <property type="entry name" value="BINDING PROTEIN TRANSPEPTIDASE, PUTATIVE-RELATED"/>
    <property type="match status" value="1"/>
</dbReference>
<evidence type="ECO:0000256" key="1">
    <source>
        <dbReference type="ARBA" id="ARBA00022676"/>
    </source>
</evidence>
<protein>
    <recommendedName>
        <fullName evidence="3">Penicillin-binding protein transpeptidase domain-containing protein</fullName>
    </recommendedName>
</protein>
<keyword evidence="1" id="KW-0328">Glycosyltransferase</keyword>